<gene>
    <name evidence="2" type="ORF">KTAU_36180</name>
</gene>
<sequence>MVQQQLFPVGRHPRVSIENLTGSLEVWGWEESSIAVEAAGELPEISQEQDLLTIRGGVGDLTLRIPLGSRFFGGSKAITDLYVRRLSGHVSIEKARDVVLSEISGGARVSNCAGNLVLEAIQEPVEVLACGDSLQARRLGVLRVRQGIGGDARLSELDEADIDHVGGDLEVHQARRRCEVGNVGGDCRLEENAEAELLVGNVGGDLRVAQAQRLHAGNVGGDVFIQAVAAAGVELGNVGGDVSGVALAGPLRLGHVGGDVDLREIGGAVEASAIGGDLSLAGTFPAGSHTYLRVGGDARVVLPEQASVKIEAVVGGSVSGVGEPIPDGSAFSLTYGEGAAILELQVGGDLSLRVGGAPTTWSLRRPFKPWLWSPAWAQMGQQLGREFAYLGEEFGRLGREIGREVTDVVREIKRQQRYAWYTGKANVDWPRERERSGEMAEARAAVLRMVAEGRLSPEEADVLLRGLEN</sequence>
<evidence type="ECO:0000259" key="1">
    <source>
        <dbReference type="Pfam" id="PF13349"/>
    </source>
</evidence>
<dbReference type="Pfam" id="PF13349">
    <property type="entry name" value="DUF4097"/>
    <property type="match status" value="1"/>
</dbReference>
<dbReference type="InterPro" id="IPR025164">
    <property type="entry name" value="Toastrack_DUF4097"/>
</dbReference>
<keyword evidence="3" id="KW-1185">Reference proteome</keyword>
<name>A0A5J4KDD8_9CHLR</name>
<protein>
    <recommendedName>
        <fullName evidence="1">DUF4097 domain-containing protein</fullName>
    </recommendedName>
</protein>
<feature type="domain" description="DUF4097" evidence="1">
    <location>
        <begin position="77"/>
        <end position="243"/>
    </location>
</feature>
<evidence type="ECO:0000313" key="2">
    <source>
        <dbReference type="EMBL" id="GER84982.1"/>
    </source>
</evidence>
<evidence type="ECO:0000313" key="3">
    <source>
        <dbReference type="Proteomes" id="UP000334820"/>
    </source>
</evidence>
<reference evidence="2 3" key="1">
    <citation type="journal article" date="2019" name="Int. J. Syst. Evol. Microbiol.">
        <title>Thermogemmatispora aurantia sp. nov. and Thermogemmatispora argillosa sp. nov., within the class Ktedonobacteria, and emended description of the genus Thermogemmatispora.</title>
        <authorList>
            <person name="Zheng Y."/>
            <person name="Wang C.M."/>
            <person name="Sakai Y."/>
            <person name="Abe K."/>
            <person name="Yokota A."/>
            <person name="Yabe S."/>
        </authorList>
    </citation>
    <scope>NUCLEOTIDE SEQUENCE [LARGE SCALE GENOMIC DNA]</scope>
    <source>
        <strain evidence="2 3">A1-2</strain>
    </source>
</reference>
<organism evidence="2 3">
    <name type="scientific">Thermogemmatispora aurantia</name>
    <dbReference type="NCBI Taxonomy" id="2045279"/>
    <lineage>
        <taxon>Bacteria</taxon>
        <taxon>Bacillati</taxon>
        <taxon>Chloroflexota</taxon>
        <taxon>Ktedonobacteria</taxon>
        <taxon>Thermogemmatisporales</taxon>
        <taxon>Thermogemmatisporaceae</taxon>
        <taxon>Thermogemmatispora</taxon>
    </lineage>
</organism>
<dbReference type="AlphaFoldDB" id="A0A5J4KDD8"/>
<dbReference type="Proteomes" id="UP000334820">
    <property type="component" value="Unassembled WGS sequence"/>
</dbReference>
<accession>A0A5J4KDD8</accession>
<proteinExistence type="predicted"/>
<comment type="caution">
    <text evidence="2">The sequence shown here is derived from an EMBL/GenBank/DDBJ whole genome shotgun (WGS) entry which is preliminary data.</text>
</comment>
<dbReference type="EMBL" id="BKZV01000005">
    <property type="protein sequence ID" value="GER84982.1"/>
    <property type="molecule type" value="Genomic_DNA"/>
</dbReference>
<dbReference type="RefSeq" id="WP_151729517.1">
    <property type="nucleotide sequence ID" value="NZ_BKZV01000005.1"/>
</dbReference>